<dbReference type="InterPro" id="IPR006439">
    <property type="entry name" value="HAD-SF_hydro_IA"/>
</dbReference>
<dbReference type="SUPFAM" id="SSF56784">
    <property type="entry name" value="HAD-like"/>
    <property type="match status" value="1"/>
</dbReference>
<dbReference type="InterPro" id="IPR023214">
    <property type="entry name" value="HAD_sf"/>
</dbReference>
<sequence>ALLFDCDGVIVETEELHRKAYNASFKHFGLVIPGKGKVEWSVEYYDVLANTVGGGKPKMRYHFDNNGWPSFFGGSKVPTTDEEKTKMVDSLQDMKTEFYKDIVESQAQARPGVLRLIDEAIAAPDIAVGICSAATKEGFLKVVNSIVGPDRLSRLDVVMAGDDVTKKKPDPLIYNLAREKVGLPSSKCVVIEDSLVGLRAAMGANMPCVITPCPSSDVPDF</sequence>
<dbReference type="InterPro" id="IPR036412">
    <property type="entry name" value="HAD-like_sf"/>
</dbReference>
<dbReference type="FunCoup" id="C1EHQ8">
    <property type="interactions" value="568"/>
</dbReference>
<dbReference type="PANTHER" id="PTHR42896">
    <property type="entry name" value="XYLULOSE-1,5-BISPHOSPHATE (XUBP) PHOSPHATASE"/>
    <property type="match status" value="1"/>
</dbReference>
<evidence type="ECO:0000313" key="2">
    <source>
        <dbReference type="Proteomes" id="UP000002009"/>
    </source>
</evidence>
<keyword evidence="2" id="KW-1185">Reference proteome</keyword>
<dbReference type="SFLD" id="SFLDS00003">
    <property type="entry name" value="Haloacid_Dehalogenase"/>
    <property type="match status" value="1"/>
</dbReference>
<protein>
    <submittedName>
        <fullName evidence="1">Uncharacterized protein</fullName>
    </submittedName>
</protein>
<dbReference type="InterPro" id="IPR023198">
    <property type="entry name" value="PGP-like_dom2"/>
</dbReference>
<dbReference type="InParanoid" id="C1EHQ8"/>
<dbReference type="OMA" id="NADCHIC"/>
<dbReference type="InterPro" id="IPR044999">
    <property type="entry name" value="CbbY-like"/>
</dbReference>
<dbReference type="Pfam" id="PF00702">
    <property type="entry name" value="Hydrolase"/>
    <property type="match status" value="1"/>
</dbReference>
<dbReference type="Gene3D" id="1.10.150.240">
    <property type="entry name" value="Putative phosphatase, domain 2"/>
    <property type="match status" value="1"/>
</dbReference>
<organism evidence="1 2">
    <name type="scientific">Micromonas commoda (strain RCC299 / NOUM17 / CCMP2709)</name>
    <name type="common">Picoplanktonic green alga</name>
    <dbReference type="NCBI Taxonomy" id="296587"/>
    <lineage>
        <taxon>Eukaryota</taxon>
        <taxon>Viridiplantae</taxon>
        <taxon>Chlorophyta</taxon>
        <taxon>Mamiellophyceae</taxon>
        <taxon>Mamiellales</taxon>
        <taxon>Mamiellaceae</taxon>
        <taxon>Micromonas</taxon>
    </lineage>
</organism>
<dbReference type="Gene3D" id="3.40.50.1000">
    <property type="entry name" value="HAD superfamily/HAD-like"/>
    <property type="match status" value="1"/>
</dbReference>
<dbReference type="EMBL" id="CP001333">
    <property type="protein sequence ID" value="ACO67727.1"/>
    <property type="molecule type" value="Genomic_DNA"/>
</dbReference>
<dbReference type="KEGG" id="mis:MICPUN_70860"/>
<proteinExistence type="predicted"/>
<dbReference type="STRING" id="296587.C1EHQ8"/>
<name>C1EHQ8_MICCC</name>
<dbReference type="AlphaFoldDB" id="C1EHQ8"/>
<feature type="non-terminal residue" evidence="1">
    <location>
        <position position="221"/>
    </location>
</feature>
<dbReference type="GO" id="GO:0016787">
    <property type="term" value="F:hydrolase activity"/>
    <property type="evidence" value="ECO:0007669"/>
    <property type="project" value="InterPro"/>
</dbReference>
<dbReference type="OrthoDB" id="40579at2759"/>
<accession>C1EHQ8</accession>
<dbReference type="SFLD" id="SFLDG01129">
    <property type="entry name" value="C1.5:_HAD__Beta-PGM__Phosphata"/>
    <property type="match status" value="1"/>
</dbReference>
<evidence type="ECO:0000313" key="1">
    <source>
        <dbReference type="EMBL" id="ACO67727.1"/>
    </source>
</evidence>
<reference evidence="1 2" key="1">
    <citation type="journal article" date="2009" name="Science">
        <title>Green evolution and dynamic adaptations revealed by genomes of the marine picoeukaryotes Micromonas.</title>
        <authorList>
            <person name="Worden A.Z."/>
            <person name="Lee J.H."/>
            <person name="Mock T."/>
            <person name="Rouze P."/>
            <person name="Simmons M.P."/>
            <person name="Aerts A.L."/>
            <person name="Allen A.E."/>
            <person name="Cuvelier M.L."/>
            <person name="Derelle E."/>
            <person name="Everett M.V."/>
            <person name="Foulon E."/>
            <person name="Grimwood J."/>
            <person name="Gundlach H."/>
            <person name="Henrissat B."/>
            <person name="Napoli C."/>
            <person name="McDonald S.M."/>
            <person name="Parker M.S."/>
            <person name="Rombauts S."/>
            <person name="Salamov A."/>
            <person name="Von Dassow P."/>
            <person name="Badger J.H."/>
            <person name="Coutinho P.M."/>
            <person name="Demir E."/>
            <person name="Dubchak I."/>
            <person name="Gentemann C."/>
            <person name="Eikrem W."/>
            <person name="Gready J.E."/>
            <person name="John U."/>
            <person name="Lanier W."/>
            <person name="Lindquist E.A."/>
            <person name="Lucas S."/>
            <person name="Mayer K.F."/>
            <person name="Moreau H."/>
            <person name="Not F."/>
            <person name="Otillar R."/>
            <person name="Panaud O."/>
            <person name="Pangilinan J."/>
            <person name="Paulsen I."/>
            <person name="Piegu B."/>
            <person name="Poliakov A."/>
            <person name="Robbens S."/>
            <person name="Schmutz J."/>
            <person name="Toulza E."/>
            <person name="Wyss T."/>
            <person name="Zelensky A."/>
            <person name="Zhou K."/>
            <person name="Armbrust E.V."/>
            <person name="Bhattacharya D."/>
            <person name="Goodenough U.W."/>
            <person name="Van de Peer Y."/>
            <person name="Grigoriev I.V."/>
        </authorList>
    </citation>
    <scope>NUCLEOTIDE SEQUENCE [LARGE SCALE GENOMIC DNA]</scope>
    <source>
        <strain evidence="2">RCC299 / NOUM17</strain>
    </source>
</reference>
<dbReference type="RefSeq" id="XP_002506469.1">
    <property type="nucleotide sequence ID" value="XM_002506423.1"/>
</dbReference>
<dbReference type="GeneID" id="8249400"/>
<dbReference type="NCBIfam" id="TIGR01509">
    <property type="entry name" value="HAD-SF-IA-v3"/>
    <property type="match status" value="1"/>
</dbReference>
<dbReference type="PANTHER" id="PTHR42896:SF4">
    <property type="entry name" value="OS08G0485900 PROTEIN"/>
    <property type="match status" value="1"/>
</dbReference>
<dbReference type="eggNOG" id="KOG2914">
    <property type="taxonomic scope" value="Eukaryota"/>
</dbReference>
<gene>
    <name evidence="1" type="ORF">MICPUN_70860</name>
</gene>
<feature type="non-terminal residue" evidence="1">
    <location>
        <position position="1"/>
    </location>
</feature>
<dbReference type="Proteomes" id="UP000002009">
    <property type="component" value="Chromosome 15"/>
</dbReference>